<dbReference type="InterPro" id="IPR001611">
    <property type="entry name" value="Leu-rich_rpt"/>
</dbReference>
<protein>
    <recommendedName>
        <fullName evidence="8">Leucine-rich repeat-containing N-terminal plant-type domain-containing protein</fullName>
    </recommendedName>
</protein>
<feature type="region of interest" description="Disordered" evidence="5">
    <location>
        <begin position="1"/>
        <end position="77"/>
    </location>
</feature>
<keyword evidence="3" id="KW-0677">Repeat</keyword>
<feature type="compositionally biased region" description="Low complexity" evidence="5">
    <location>
        <begin position="135"/>
        <end position="147"/>
    </location>
</feature>
<dbReference type="SMART" id="SM00369">
    <property type="entry name" value="LRR_TYP"/>
    <property type="match status" value="5"/>
</dbReference>
<evidence type="ECO:0000256" key="3">
    <source>
        <dbReference type="ARBA" id="ARBA00022737"/>
    </source>
</evidence>
<dbReference type="InterPro" id="IPR032675">
    <property type="entry name" value="LRR_dom_sf"/>
</dbReference>
<evidence type="ECO:0000313" key="6">
    <source>
        <dbReference type="EMBL" id="CAE2249354.1"/>
    </source>
</evidence>
<feature type="compositionally biased region" description="Low complexity" evidence="5">
    <location>
        <begin position="388"/>
        <end position="409"/>
    </location>
</feature>
<evidence type="ECO:0000256" key="1">
    <source>
        <dbReference type="ARBA" id="ARBA00022614"/>
    </source>
</evidence>
<evidence type="ECO:0000256" key="5">
    <source>
        <dbReference type="SAM" id="MobiDB-lite"/>
    </source>
</evidence>
<evidence type="ECO:0000256" key="4">
    <source>
        <dbReference type="ARBA" id="ARBA00023136"/>
    </source>
</evidence>
<keyword evidence="2" id="KW-0732">Signal</keyword>
<dbReference type="FunFam" id="3.80.10.10:FF:000095">
    <property type="entry name" value="LRR receptor-like serine/threonine-protein kinase GSO1"/>
    <property type="match status" value="1"/>
</dbReference>
<keyword evidence="4" id="KW-0472">Membrane</keyword>
<evidence type="ECO:0000256" key="2">
    <source>
        <dbReference type="ARBA" id="ARBA00022729"/>
    </source>
</evidence>
<dbReference type="AlphaFoldDB" id="A0A6U6FNY4"/>
<evidence type="ECO:0000313" key="7">
    <source>
        <dbReference type="EMBL" id="CAE2249368.1"/>
    </source>
</evidence>
<reference evidence="6" key="1">
    <citation type="submission" date="2021-01" db="EMBL/GenBank/DDBJ databases">
        <authorList>
            <person name="Corre E."/>
            <person name="Pelletier E."/>
            <person name="Niang G."/>
            <person name="Scheremetjew M."/>
            <person name="Finn R."/>
            <person name="Kale V."/>
            <person name="Holt S."/>
            <person name="Cochrane G."/>
            <person name="Meng A."/>
            <person name="Brown T."/>
            <person name="Cohen L."/>
        </authorList>
    </citation>
    <scope>NUCLEOTIDE SEQUENCE</scope>
    <source>
        <strain evidence="6">Isolate 1302-5</strain>
    </source>
</reference>
<keyword evidence="1" id="KW-0433">Leucine-rich repeat</keyword>
<feature type="region of interest" description="Disordered" evidence="5">
    <location>
        <begin position="240"/>
        <end position="263"/>
    </location>
</feature>
<organism evidence="6">
    <name type="scientific">Odontella aurita</name>
    <dbReference type="NCBI Taxonomy" id="265563"/>
    <lineage>
        <taxon>Eukaryota</taxon>
        <taxon>Sar</taxon>
        <taxon>Stramenopiles</taxon>
        <taxon>Ochrophyta</taxon>
        <taxon>Bacillariophyta</taxon>
        <taxon>Mediophyceae</taxon>
        <taxon>Biddulphiophycidae</taxon>
        <taxon>Eupodiscales</taxon>
        <taxon>Odontellaceae</taxon>
        <taxon>Odontella</taxon>
    </lineage>
</organism>
<gene>
    <name evidence="6" type="ORF">OAUR00152_LOCUS20481</name>
    <name evidence="7" type="ORF">OAUR00152_LOCUS20489</name>
</gene>
<feature type="region of interest" description="Disordered" evidence="5">
    <location>
        <begin position="119"/>
        <end position="148"/>
    </location>
</feature>
<sequence length="1171" mass="124296">MSGDDESDRPSSSERSAEASQGTDGSRPPPRGAVRAEVGALLRKSRAPSIELMAAGEPDGEDASADAETGAGGGRGKDEIVVVARLSAAGAGMADGGMDEALRRSGVGLMKTTVRYSAKSAAANMRKSRGRDGSRASSLSATKAASALGKAPEVIEVEAGQMVGSRSRGRDRATLSVLESTAALKNGRKGRPPTGVAASAPASLDVGLDRQEMTAPDIETKFSADEEGIKPGAMAIFPSDGAPSECDAESASWGDGDEQGREEEQGLWNGGEIMAEAHLVEEDDIRVHTEITVEHGDAGQTPHDKDGADDIPSGVALATAKRMSPFVRFAQDHCLLVAALALLIVGGMAGMGAYLATRNTAVPCEGDACDGALGGGGGGGNGATTHRPTAAPTLSSAPSSSAAPSGVPSEIPTAAPTMPCGMTPEDRALAVSEIVAALVPDPLALEDAESPRFHARKWISEEDALDPPLCPDRDGPRLRQRFGLALLHYALGGEGGAGSGGRGWTYKSFEYRFLHDNHECDWAGVDCNFDTKKVNEINLGGRNLRGTLPAELFTIFEDLRVLNLQVNRINGCLPDEVSMASSLEFLYLSDNEFACELPKSLPSLLRELEMLDNEFTGPIPGAMLPGLESLQKLVLGKNQLTGAVPSEIESLKELQTLHLDRNAMNSSLPPELFHLPNLVSLRLNGNSFESTLSSSVARLHRLEELYVHDNDFSGSIPAELFSLGAIKTMTLSKNFFSGALAEDVGAATTLEVLRLDRNRLTGTLPSTISQLKKLEILTIQWNRFGGFIADEICALHLKVDFVEEYSGSLRRLSATCDEGGGDGVDCNCCDCVVPESGAGIWFPPCYPYGGEEGLVDAPVANNEVVDLPLSRSDEIIELIIQRDVSDESALMQPSSPQGRALFWVAHEDEFELASLDDLLLQRYAMAVLYFSTKGDNWAQCSASGDSPCDDRAAFLSNSSVCEWGGISCHSSSGDIGSIKLEFNGLEGTIPIKELSGLCLNSLSFRGNTGISIDLGSEHSAALFSGLFGLDLSECDLVGRLNKYLFYPLFYVSLNDNRLNGTFPSGIGYSSLYALTLQYNEISGTIPVELGRMTGSELRLDNNLLDGTIPPSFGSLDNLRLLTLHNNELTGTVPDALCDLTFDYGGKLEDLWADCAEGYEAEIECSCCSQCL</sequence>
<accession>A0A6U6FNY4</accession>
<feature type="region of interest" description="Disordered" evidence="5">
    <location>
        <begin position="183"/>
        <end position="204"/>
    </location>
</feature>
<dbReference type="EMBL" id="HBKQ01030115">
    <property type="protein sequence ID" value="CAE2249354.1"/>
    <property type="molecule type" value="Transcribed_RNA"/>
</dbReference>
<dbReference type="PANTHER" id="PTHR48060:SF21">
    <property type="entry name" value="L DOMAIN-LIKE PROTEIN"/>
    <property type="match status" value="1"/>
</dbReference>
<dbReference type="Pfam" id="PF00560">
    <property type="entry name" value="LRR_1"/>
    <property type="match status" value="4"/>
</dbReference>
<dbReference type="PANTHER" id="PTHR48060">
    <property type="entry name" value="DNA DAMAGE-REPAIR/TOLERATION PROTEIN DRT100"/>
    <property type="match status" value="1"/>
</dbReference>
<proteinExistence type="predicted"/>
<evidence type="ECO:0008006" key="8">
    <source>
        <dbReference type="Google" id="ProtNLM"/>
    </source>
</evidence>
<feature type="region of interest" description="Disordered" evidence="5">
    <location>
        <begin position="380"/>
        <end position="415"/>
    </location>
</feature>
<feature type="compositionally biased region" description="Basic and acidic residues" evidence="5">
    <location>
        <begin position="8"/>
        <end position="17"/>
    </location>
</feature>
<dbReference type="Gene3D" id="3.80.10.10">
    <property type="entry name" value="Ribonuclease Inhibitor"/>
    <property type="match status" value="4"/>
</dbReference>
<dbReference type="SUPFAM" id="SSF52058">
    <property type="entry name" value="L domain-like"/>
    <property type="match status" value="2"/>
</dbReference>
<name>A0A6U6FNY4_9STRA</name>
<dbReference type="InterPro" id="IPR053211">
    <property type="entry name" value="DNA_repair-toleration"/>
</dbReference>
<dbReference type="InterPro" id="IPR003591">
    <property type="entry name" value="Leu-rich_rpt_typical-subtyp"/>
</dbReference>
<dbReference type="EMBL" id="HBKQ01030126">
    <property type="protein sequence ID" value="CAE2249368.1"/>
    <property type="molecule type" value="Transcribed_RNA"/>
</dbReference>